<dbReference type="EMBL" id="JANBOJ010000035">
    <property type="protein sequence ID" value="KAJ1724323.1"/>
    <property type="molecule type" value="Genomic_DNA"/>
</dbReference>
<evidence type="ECO:0000256" key="1">
    <source>
        <dbReference type="SAM" id="MobiDB-lite"/>
    </source>
</evidence>
<dbReference type="Pfam" id="PF00085">
    <property type="entry name" value="Thioredoxin"/>
    <property type="match status" value="1"/>
</dbReference>
<evidence type="ECO:0000313" key="4">
    <source>
        <dbReference type="EMBL" id="KAJ1724323.1"/>
    </source>
</evidence>
<feature type="chain" id="PRO_5040969060" description="Thioredoxin domain-containing protein" evidence="2">
    <location>
        <begin position="25"/>
        <end position="453"/>
    </location>
</feature>
<dbReference type="InterPro" id="IPR013766">
    <property type="entry name" value="Thioredoxin_domain"/>
</dbReference>
<comment type="caution">
    <text evidence="4">The sequence shown here is derived from an EMBL/GenBank/DDBJ whole genome shotgun (WGS) entry which is preliminary data.</text>
</comment>
<dbReference type="InterPro" id="IPR036249">
    <property type="entry name" value="Thioredoxin-like_sf"/>
</dbReference>
<keyword evidence="5" id="KW-1185">Reference proteome</keyword>
<sequence>MPGIRALYLSLVAAVVLSASPVLGMYDTGSAVKQLGASNFERIVSKTSQPTFVKFYAPWCGHCKNLEPEYERAASKAQGVAKFYAVNCDEDKNRGLCAQYNVQGYPTLKVFTEKRTKRGSRRSVDYQGKRKAAAMAKFARSLLPNLSKKISSDELDSFVASGSLPKALLLTERTKASELWKGVSAHLDRKVKFAHIANPDQDTLESLGISELPAIAVFPTSGDASAFEIYSGESKYVPLVRFISNIASGKTPKGSVSHSQKPASRVASLSVDEIASQADLERLCVNHATSSSVPVLCIIGVVALEPEYEESRLEHAQAIGELELVLKNQKLSSVKKAANTHSEEEDEDDEVTGNTAADTEETGPPFRVAWVNALSESGLKIRSMFGLSDDLPSAVAVSPPKRAAAPYRGAFSGEELLAWAESCYQGHNMRRFSFELDIGNEHTEPVEAAHDEL</sequence>
<dbReference type="PROSITE" id="PS51352">
    <property type="entry name" value="THIOREDOXIN_2"/>
    <property type="match status" value="1"/>
</dbReference>
<dbReference type="PRINTS" id="PR00421">
    <property type="entry name" value="THIOREDOXIN"/>
</dbReference>
<gene>
    <name evidence="4" type="ORF">LPJ53_001406</name>
</gene>
<feature type="signal peptide" evidence="2">
    <location>
        <begin position="1"/>
        <end position="24"/>
    </location>
</feature>
<dbReference type="SUPFAM" id="SSF52833">
    <property type="entry name" value="Thioredoxin-like"/>
    <property type="match status" value="2"/>
</dbReference>
<dbReference type="PANTHER" id="PTHR45815">
    <property type="entry name" value="PROTEIN DISULFIDE-ISOMERASE A6"/>
    <property type="match status" value="1"/>
</dbReference>
<keyword evidence="2" id="KW-0732">Signal</keyword>
<reference evidence="4" key="1">
    <citation type="submission" date="2022-07" db="EMBL/GenBank/DDBJ databases">
        <title>Phylogenomic reconstructions and comparative analyses of Kickxellomycotina fungi.</title>
        <authorList>
            <person name="Reynolds N.K."/>
            <person name="Stajich J.E."/>
            <person name="Barry K."/>
            <person name="Grigoriev I.V."/>
            <person name="Crous P."/>
            <person name="Smith M.E."/>
        </authorList>
    </citation>
    <scope>NUCLEOTIDE SEQUENCE</scope>
    <source>
        <strain evidence="4">NBRC 32514</strain>
    </source>
</reference>
<feature type="region of interest" description="Disordered" evidence="1">
    <location>
        <begin position="336"/>
        <end position="362"/>
    </location>
</feature>
<feature type="domain" description="Thioredoxin" evidence="3">
    <location>
        <begin position="14"/>
        <end position="144"/>
    </location>
</feature>
<dbReference type="InterPro" id="IPR017937">
    <property type="entry name" value="Thioredoxin_CS"/>
</dbReference>
<dbReference type="PROSITE" id="PS00194">
    <property type="entry name" value="THIOREDOXIN_1"/>
    <property type="match status" value="1"/>
</dbReference>
<protein>
    <recommendedName>
        <fullName evidence="3">Thioredoxin domain-containing protein</fullName>
    </recommendedName>
</protein>
<accession>A0A9W7Y517</accession>
<evidence type="ECO:0000313" key="5">
    <source>
        <dbReference type="Proteomes" id="UP001149813"/>
    </source>
</evidence>
<dbReference type="OrthoDB" id="74910at2759"/>
<proteinExistence type="predicted"/>
<dbReference type="Gene3D" id="3.40.30.10">
    <property type="entry name" value="Glutaredoxin"/>
    <property type="match status" value="1"/>
</dbReference>
<dbReference type="GO" id="GO:0015035">
    <property type="term" value="F:protein-disulfide reductase activity"/>
    <property type="evidence" value="ECO:0007669"/>
    <property type="project" value="TreeGrafter"/>
</dbReference>
<organism evidence="4 5">
    <name type="scientific">Coemansia erecta</name>
    <dbReference type="NCBI Taxonomy" id="147472"/>
    <lineage>
        <taxon>Eukaryota</taxon>
        <taxon>Fungi</taxon>
        <taxon>Fungi incertae sedis</taxon>
        <taxon>Zoopagomycota</taxon>
        <taxon>Kickxellomycotina</taxon>
        <taxon>Kickxellomycetes</taxon>
        <taxon>Kickxellales</taxon>
        <taxon>Kickxellaceae</taxon>
        <taxon>Coemansia</taxon>
    </lineage>
</organism>
<dbReference type="GO" id="GO:0034976">
    <property type="term" value="P:response to endoplasmic reticulum stress"/>
    <property type="evidence" value="ECO:0007669"/>
    <property type="project" value="TreeGrafter"/>
</dbReference>
<name>A0A9W7Y517_9FUNG</name>
<evidence type="ECO:0000256" key="2">
    <source>
        <dbReference type="SAM" id="SignalP"/>
    </source>
</evidence>
<dbReference type="AlphaFoldDB" id="A0A9W7Y517"/>
<dbReference type="PANTHER" id="PTHR45815:SF3">
    <property type="entry name" value="PROTEIN DISULFIDE-ISOMERASE A6"/>
    <property type="match status" value="1"/>
</dbReference>
<evidence type="ECO:0000259" key="3">
    <source>
        <dbReference type="PROSITE" id="PS51352"/>
    </source>
</evidence>
<dbReference type="Proteomes" id="UP001149813">
    <property type="component" value="Unassembled WGS sequence"/>
</dbReference>
<dbReference type="GO" id="GO:0005788">
    <property type="term" value="C:endoplasmic reticulum lumen"/>
    <property type="evidence" value="ECO:0007669"/>
    <property type="project" value="TreeGrafter"/>
</dbReference>